<dbReference type="AlphaFoldDB" id="A0A4Y2EB87"/>
<accession>A0A4Y2EB87</accession>
<keyword evidence="2" id="KW-1185">Reference proteome</keyword>
<proteinExistence type="predicted"/>
<protein>
    <submittedName>
        <fullName evidence="1">Uncharacterized protein</fullName>
    </submittedName>
</protein>
<evidence type="ECO:0000313" key="2">
    <source>
        <dbReference type="Proteomes" id="UP000499080"/>
    </source>
</evidence>
<reference evidence="1 2" key="1">
    <citation type="journal article" date="2019" name="Sci. Rep.">
        <title>Orb-weaving spider Araneus ventricosus genome elucidates the spidroin gene catalogue.</title>
        <authorList>
            <person name="Kono N."/>
            <person name="Nakamura H."/>
            <person name="Ohtoshi R."/>
            <person name="Moran D.A.P."/>
            <person name="Shinohara A."/>
            <person name="Yoshida Y."/>
            <person name="Fujiwara M."/>
            <person name="Mori M."/>
            <person name="Tomita M."/>
            <person name="Arakawa K."/>
        </authorList>
    </citation>
    <scope>NUCLEOTIDE SEQUENCE [LARGE SCALE GENOMIC DNA]</scope>
</reference>
<gene>
    <name evidence="1" type="ORF">AVEN_197009_1</name>
</gene>
<name>A0A4Y2EB87_ARAVE</name>
<comment type="caution">
    <text evidence="1">The sequence shown here is derived from an EMBL/GenBank/DDBJ whole genome shotgun (WGS) entry which is preliminary data.</text>
</comment>
<dbReference type="Proteomes" id="UP000499080">
    <property type="component" value="Unassembled WGS sequence"/>
</dbReference>
<evidence type="ECO:0000313" key="1">
    <source>
        <dbReference type="EMBL" id="GBM26191.1"/>
    </source>
</evidence>
<sequence>MLVGIFARDILTSLDQGLKERKQLKGYFGTNFVTLNRGQMTRTTPELEPPCPNFRTPPAGGCLTQVRFSVYQAHENGGSSVESGFEPGALTTRPPWPREFKVFMESF</sequence>
<dbReference type="EMBL" id="BGPR01000555">
    <property type="protein sequence ID" value="GBM26191.1"/>
    <property type="molecule type" value="Genomic_DNA"/>
</dbReference>
<organism evidence="1 2">
    <name type="scientific">Araneus ventricosus</name>
    <name type="common">Orbweaver spider</name>
    <name type="synonym">Epeira ventricosa</name>
    <dbReference type="NCBI Taxonomy" id="182803"/>
    <lineage>
        <taxon>Eukaryota</taxon>
        <taxon>Metazoa</taxon>
        <taxon>Ecdysozoa</taxon>
        <taxon>Arthropoda</taxon>
        <taxon>Chelicerata</taxon>
        <taxon>Arachnida</taxon>
        <taxon>Araneae</taxon>
        <taxon>Araneomorphae</taxon>
        <taxon>Entelegynae</taxon>
        <taxon>Araneoidea</taxon>
        <taxon>Araneidae</taxon>
        <taxon>Araneus</taxon>
    </lineage>
</organism>